<reference evidence="1" key="1">
    <citation type="journal article" date="2014" name="Front. Microbiol.">
        <title>High frequency of phylogenetically diverse reductive dehalogenase-homologous genes in deep subseafloor sedimentary metagenomes.</title>
        <authorList>
            <person name="Kawai M."/>
            <person name="Futagami T."/>
            <person name="Toyoda A."/>
            <person name="Takaki Y."/>
            <person name="Nishi S."/>
            <person name="Hori S."/>
            <person name="Arai W."/>
            <person name="Tsubouchi T."/>
            <person name="Morono Y."/>
            <person name="Uchiyama I."/>
            <person name="Ito T."/>
            <person name="Fujiyama A."/>
            <person name="Inagaki F."/>
            <person name="Takami H."/>
        </authorList>
    </citation>
    <scope>NUCLEOTIDE SEQUENCE</scope>
    <source>
        <strain evidence="1">Expedition CK06-06</strain>
    </source>
</reference>
<sequence length="48" mass="5533">MGVEKLNKDKMLVELDWIKASIKICKDNLQIAEEKTGELQSRIESDLE</sequence>
<proteinExistence type="predicted"/>
<organism evidence="1">
    <name type="scientific">marine sediment metagenome</name>
    <dbReference type="NCBI Taxonomy" id="412755"/>
    <lineage>
        <taxon>unclassified sequences</taxon>
        <taxon>metagenomes</taxon>
        <taxon>ecological metagenomes</taxon>
    </lineage>
</organism>
<protein>
    <submittedName>
        <fullName evidence="1">Uncharacterized protein</fullName>
    </submittedName>
</protein>
<dbReference type="EMBL" id="BARV01037612">
    <property type="protein sequence ID" value="GAI52548.1"/>
    <property type="molecule type" value="Genomic_DNA"/>
</dbReference>
<comment type="caution">
    <text evidence="1">The sequence shown here is derived from an EMBL/GenBank/DDBJ whole genome shotgun (WGS) entry which is preliminary data.</text>
</comment>
<dbReference type="AlphaFoldDB" id="X1P9P2"/>
<name>X1P9P2_9ZZZZ</name>
<accession>X1P9P2</accession>
<gene>
    <name evidence="1" type="ORF">S06H3_58145</name>
</gene>
<evidence type="ECO:0000313" key="1">
    <source>
        <dbReference type="EMBL" id="GAI52548.1"/>
    </source>
</evidence>